<geneLocation type="mitochondrion" evidence="10"/>
<evidence type="ECO:0000313" key="14">
    <source>
        <dbReference type="EMBL" id="ADE60071.1"/>
    </source>
</evidence>
<keyword evidence="9" id="KW-0520">NAD</keyword>
<dbReference type="EMBL" id="GU391350">
    <property type="protein sequence ID" value="ADE60073.1"/>
    <property type="molecule type" value="Genomic_DNA"/>
</dbReference>
<reference evidence="10" key="1">
    <citation type="journal article" date="2010" name="Mycologia">
        <title>RNA editing is absent in a single mitochondrial gene of Didymium iridis.</title>
        <authorList>
            <person name="Hendrickson P.G."/>
            <person name="Silliker M.E."/>
        </authorList>
    </citation>
    <scope>NUCLEOTIDE SEQUENCE</scope>
    <source>
        <strain evidence="14">CR2-26</strain>
        <strain evidence="17">CR5-5</strain>
        <strain evidence="18">CR6</strain>
        <strain evidence="10">CR8-1</strain>
        <strain evidence="12">Gua2</strain>
        <strain evidence="11">Hon1-2</strain>
        <strain evidence="13">Pan1-66.62-10</strain>
        <strain evidence="15">Pan2-16</strain>
        <strain evidence="16">Pan3-1</strain>
    </source>
</reference>
<dbReference type="EMBL" id="GU391348">
    <property type="protein sequence ID" value="ADE60071.1"/>
    <property type="molecule type" value="Genomic_DNA"/>
</dbReference>
<evidence type="ECO:0000313" key="18">
    <source>
        <dbReference type="EMBL" id="ADE60075.1"/>
    </source>
</evidence>
<keyword evidence="9" id="KW-0679">Respiratory chain</keyword>
<comment type="catalytic activity">
    <reaction evidence="8 9">
        <text>a ubiquinone + NADH + 5 H(+)(in) = a ubiquinol + NAD(+) + 4 H(+)(out)</text>
        <dbReference type="Rhea" id="RHEA:29091"/>
        <dbReference type="Rhea" id="RHEA-COMP:9565"/>
        <dbReference type="Rhea" id="RHEA-COMP:9566"/>
        <dbReference type="ChEBI" id="CHEBI:15378"/>
        <dbReference type="ChEBI" id="CHEBI:16389"/>
        <dbReference type="ChEBI" id="CHEBI:17976"/>
        <dbReference type="ChEBI" id="CHEBI:57540"/>
        <dbReference type="ChEBI" id="CHEBI:57945"/>
        <dbReference type="EC" id="7.1.1.2"/>
    </reaction>
</comment>
<dbReference type="EMBL" id="GU391347">
    <property type="protein sequence ID" value="ADE60070.1"/>
    <property type="molecule type" value="Genomic_DNA"/>
</dbReference>
<dbReference type="PANTHER" id="PTHR11058">
    <property type="entry name" value="NADH-UBIQUINONE OXIDOREDUCTASE CHAIN 3"/>
    <property type="match status" value="1"/>
</dbReference>
<evidence type="ECO:0000313" key="11">
    <source>
        <dbReference type="EMBL" id="ADE60068.1"/>
    </source>
</evidence>
<keyword evidence="7 9" id="KW-0472">Membrane</keyword>
<evidence type="ECO:0000313" key="10">
    <source>
        <dbReference type="EMBL" id="ADE60067.1"/>
    </source>
</evidence>
<evidence type="ECO:0000313" key="13">
    <source>
        <dbReference type="EMBL" id="ADE60070.1"/>
    </source>
</evidence>
<evidence type="ECO:0000313" key="15">
    <source>
        <dbReference type="EMBL" id="ADE60072.1"/>
    </source>
</evidence>
<dbReference type="GO" id="GO:0008137">
    <property type="term" value="F:NADH dehydrogenase (ubiquinone) activity"/>
    <property type="evidence" value="ECO:0007669"/>
    <property type="project" value="UniProtKB-UniRule"/>
</dbReference>
<evidence type="ECO:0000313" key="12">
    <source>
        <dbReference type="EMBL" id="ADE60069.1"/>
    </source>
</evidence>
<keyword evidence="9" id="KW-1278">Translocase</keyword>
<keyword evidence="6 9" id="KW-1133">Transmembrane helix</keyword>
<evidence type="ECO:0000256" key="9">
    <source>
        <dbReference type="RuleBase" id="RU003640"/>
    </source>
</evidence>
<evidence type="ECO:0000256" key="8">
    <source>
        <dbReference type="ARBA" id="ARBA00049551"/>
    </source>
</evidence>
<dbReference type="InterPro" id="IPR038430">
    <property type="entry name" value="NDAH_ubi_oxred_su3_sf"/>
</dbReference>
<evidence type="ECO:0000256" key="5">
    <source>
        <dbReference type="ARBA" id="ARBA00022692"/>
    </source>
</evidence>
<accession>D5K1P5</accession>
<comment type="similarity">
    <text evidence="2 9">Belongs to the complex I subunit 3 family.</text>
</comment>
<dbReference type="Pfam" id="PF00507">
    <property type="entry name" value="Oxidored_q4"/>
    <property type="match status" value="1"/>
</dbReference>
<feature type="transmembrane region" description="Helical" evidence="9">
    <location>
        <begin position="62"/>
        <end position="82"/>
    </location>
</feature>
<dbReference type="GO" id="GO:0030964">
    <property type="term" value="C:NADH dehydrogenase complex"/>
    <property type="evidence" value="ECO:0007669"/>
    <property type="project" value="TreeGrafter"/>
</dbReference>
<comment type="function">
    <text evidence="9">Core subunit of the mitochondrial membrane respiratory chain NADH dehydrogenase (Complex I) which catalyzes electron transfer from NADH through the respiratory chain, using ubiquinone as an electron acceptor. Essential for the catalytic activity of complex I.</text>
</comment>
<keyword evidence="5 9" id="KW-0812">Transmembrane</keyword>
<keyword evidence="9" id="KW-0249">Electron transport</keyword>
<dbReference type="EMBL" id="GU391349">
    <property type="protein sequence ID" value="ADE60072.1"/>
    <property type="molecule type" value="Genomic_DNA"/>
</dbReference>
<dbReference type="InterPro" id="IPR000440">
    <property type="entry name" value="NADH_UbQ/plastoQ_OxRdtase_su3"/>
</dbReference>
<evidence type="ECO:0000256" key="3">
    <source>
        <dbReference type="ARBA" id="ARBA00021007"/>
    </source>
</evidence>
<gene>
    <name evidence="10" type="primary">nad3</name>
</gene>
<keyword evidence="4 9" id="KW-0813">Transport</keyword>
<keyword evidence="9" id="KW-0830">Ubiquinone</keyword>
<dbReference type="EMBL" id="GU391352">
    <property type="protein sequence ID" value="ADE60075.1"/>
    <property type="molecule type" value="Genomic_DNA"/>
</dbReference>
<comment type="subcellular location">
    <subcellularLocation>
        <location evidence="1">Membrane</location>
    </subcellularLocation>
    <subcellularLocation>
        <location evidence="9">Mitochondrion membrane</location>
        <topology evidence="9">Multi-pass membrane protein</topology>
    </subcellularLocation>
</comment>
<feature type="transmembrane region" description="Helical" evidence="9">
    <location>
        <begin position="12"/>
        <end position="32"/>
    </location>
</feature>
<evidence type="ECO:0000256" key="4">
    <source>
        <dbReference type="ARBA" id="ARBA00022448"/>
    </source>
</evidence>
<evidence type="ECO:0000256" key="6">
    <source>
        <dbReference type="ARBA" id="ARBA00022989"/>
    </source>
</evidence>
<dbReference type="Gene3D" id="1.20.58.1610">
    <property type="entry name" value="NADH:ubiquinone/plastoquinone oxidoreductase, chain 3"/>
    <property type="match status" value="1"/>
</dbReference>
<dbReference type="PANTHER" id="PTHR11058:SF9">
    <property type="entry name" value="NADH-UBIQUINONE OXIDOREDUCTASE CHAIN 3"/>
    <property type="match status" value="1"/>
</dbReference>
<evidence type="ECO:0000256" key="7">
    <source>
        <dbReference type="ARBA" id="ARBA00023136"/>
    </source>
</evidence>
<evidence type="ECO:0000256" key="1">
    <source>
        <dbReference type="ARBA" id="ARBA00004370"/>
    </source>
</evidence>
<keyword evidence="9 10" id="KW-0496">Mitochondrion</keyword>
<dbReference type="GO" id="GO:0031966">
    <property type="term" value="C:mitochondrial membrane"/>
    <property type="evidence" value="ECO:0007669"/>
    <property type="project" value="UniProtKB-SubCell"/>
</dbReference>
<evidence type="ECO:0000313" key="17">
    <source>
        <dbReference type="EMBL" id="ADE60074.1"/>
    </source>
</evidence>
<protein>
    <recommendedName>
        <fullName evidence="3 9">NADH-ubiquinone oxidoreductase chain 3</fullName>
        <ecNumber evidence="9">7.1.1.2</ecNumber>
    </recommendedName>
</protein>
<dbReference type="EMBL" id="GU391344">
    <property type="protein sequence ID" value="ADE60067.1"/>
    <property type="molecule type" value="Genomic_DNA"/>
</dbReference>
<organism evidence="10">
    <name type="scientific">Didymium iridis</name>
    <dbReference type="NCBI Taxonomy" id="5793"/>
    <lineage>
        <taxon>Eukaryota</taxon>
        <taxon>Amoebozoa</taxon>
        <taxon>Evosea</taxon>
        <taxon>Eumycetozoa</taxon>
        <taxon>Myxogastria</taxon>
        <taxon>Myxogastromycetidae</taxon>
        <taxon>Physariida</taxon>
        <taxon>Didymiaceae</taxon>
        <taxon>Didymium</taxon>
    </lineage>
</organism>
<evidence type="ECO:0000313" key="16">
    <source>
        <dbReference type="EMBL" id="ADE60073.1"/>
    </source>
</evidence>
<dbReference type="AlphaFoldDB" id="D5K1P5"/>
<dbReference type="EMBL" id="GU391345">
    <property type="protein sequence ID" value="ADE60068.1"/>
    <property type="molecule type" value="Genomic_DNA"/>
</dbReference>
<feature type="transmembrane region" description="Helical" evidence="9">
    <location>
        <begin position="89"/>
        <end position="112"/>
    </location>
</feature>
<dbReference type="EMBL" id="GU391346">
    <property type="protein sequence ID" value="ADE60069.1"/>
    <property type="molecule type" value="Genomic_DNA"/>
</dbReference>
<proteinExistence type="inferred from homology"/>
<evidence type="ECO:0000256" key="2">
    <source>
        <dbReference type="ARBA" id="ARBA00008472"/>
    </source>
</evidence>
<dbReference type="EMBL" id="GU391351">
    <property type="protein sequence ID" value="ADE60074.1"/>
    <property type="molecule type" value="Genomic_DNA"/>
</dbReference>
<name>D5K1P5_9MYCE</name>
<dbReference type="EC" id="7.1.1.2" evidence="9"/>
<sequence length="125" mass="14443">MNIFLSEYRNIFIFILCSFVLSIVLLAAVYILSFTSKVDLEKSSAYECGFQPFSETSYPFEVQFAVIAIMFLLFDIEVLYLFPLISSLYTLLSLDVIIIFGFYIILLIGLLFEISRKVLDFNIIK</sequence>